<comment type="caution">
    <text evidence="2">The sequence shown here is derived from an EMBL/GenBank/DDBJ whole genome shotgun (WGS) entry which is preliminary data.</text>
</comment>
<feature type="region of interest" description="Disordered" evidence="1">
    <location>
        <begin position="287"/>
        <end position="310"/>
    </location>
</feature>
<dbReference type="Proteomes" id="UP000789508">
    <property type="component" value="Unassembled WGS sequence"/>
</dbReference>
<evidence type="ECO:0000256" key="1">
    <source>
        <dbReference type="SAM" id="MobiDB-lite"/>
    </source>
</evidence>
<organism evidence="2 3">
    <name type="scientific">Ambispora leptoticha</name>
    <dbReference type="NCBI Taxonomy" id="144679"/>
    <lineage>
        <taxon>Eukaryota</taxon>
        <taxon>Fungi</taxon>
        <taxon>Fungi incertae sedis</taxon>
        <taxon>Mucoromycota</taxon>
        <taxon>Glomeromycotina</taxon>
        <taxon>Glomeromycetes</taxon>
        <taxon>Archaeosporales</taxon>
        <taxon>Ambisporaceae</taxon>
        <taxon>Ambispora</taxon>
    </lineage>
</organism>
<gene>
    <name evidence="2" type="ORF">ALEPTO_LOCUS7170</name>
</gene>
<dbReference type="EMBL" id="CAJVPS010002920">
    <property type="protein sequence ID" value="CAG8579014.1"/>
    <property type="molecule type" value="Genomic_DNA"/>
</dbReference>
<dbReference type="InterPro" id="IPR034586">
    <property type="entry name" value="Bfa1/Byr4"/>
</dbReference>
<dbReference type="AlphaFoldDB" id="A0A9N9BVY5"/>
<accession>A0A9N9BVY5</accession>
<protein>
    <submittedName>
        <fullName evidence="2">9358_t:CDS:1</fullName>
    </submittedName>
</protein>
<feature type="compositionally biased region" description="Basic and acidic residues" evidence="1">
    <location>
        <begin position="287"/>
        <end position="299"/>
    </location>
</feature>
<evidence type="ECO:0000313" key="2">
    <source>
        <dbReference type="EMBL" id="CAG8579014.1"/>
    </source>
</evidence>
<dbReference type="GO" id="GO:0044732">
    <property type="term" value="C:mitotic spindle pole body"/>
    <property type="evidence" value="ECO:0007669"/>
    <property type="project" value="TreeGrafter"/>
</dbReference>
<feature type="compositionally biased region" description="Low complexity" evidence="1">
    <location>
        <begin position="79"/>
        <end position="95"/>
    </location>
</feature>
<feature type="compositionally biased region" description="Low complexity" evidence="1">
    <location>
        <begin position="238"/>
        <end position="254"/>
    </location>
</feature>
<dbReference type="GO" id="GO:1990334">
    <property type="term" value="C:Bfa1-Bub2 complex"/>
    <property type="evidence" value="ECO:0007669"/>
    <property type="project" value="InterPro"/>
</dbReference>
<dbReference type="GO" id="GO:0005096">
    <property type="term" value="F:GTPase activator activity"/>
    <property type="evidence" value="ECO:0007669"/>
    <property type="project" value="InterPro"/>
</dbReference>
<feature type="region of interest" description="Disordered" evidence="1">
    <location>
        <begin position="63"/>
        <end position="95"/>
    </location>
</feature>
<feature type="compositionally biased region" description="Polar residues" evidence="1">
    <location>
        <begin position="192"/>
        <end position="204"/>
    </location>
</feature>
<name>A0A9N9BVY5_9GLOM</name>
<dbReference type="OrthoDB" id="19159at2759"/>
<sequence>MGSLYTIKEGRITTKKIGKKSASKLEQPELFDDDFDFSNLSEGRFGLTLKQTSLTPFTETDFEGVSSLTSKHSERNVIKSKSQKSSSSSSSSISSKSFESEDDIFKHVHFSESMESLVIASPQSTHLSSINENSSQDDFWSDLIIDDDHVFSLQHVQNRNNVSDTKSEALNMSRIDPTYFDKVSTDNRKISHNTLESTTVTVASKDSRNKSHQRHRHSSSSTSNKNLKTKSDIKVTQKKSSLNPTTKNTTTATTNIKNKNNITSKKIMNTAKKITIKTNYTVSSKDIAEHNQSDAKPDSDDNQNTVRRKWRKKPTLIRNLNSTKRSKVVGEMVYNPDLQQWDGNESILKEFEAYLTPRNKPTLNTKFGTTKNDKITENMIFDPEKMCWCSNQKNLEEDVFKNFENSDGDDDYDKKKYHKQEEDEFSNNDSHSISDNSNLNGYNICNKDPDNLVMSGNNSNEFTVGNEFDITPGFLAALIASERQHGNEMSRWYPAASSLRNEQRFGLRNPNIQRGFLYEIRTVVMNNKKSCRFNSRRDRFVK</sequence>
<keyword evidence="3" id="KW-1185">Reference proteome</keyword>
<dbReference type="PANTHER" id="PTHR35140">
    <property type="entry name" value="MITOTIC CHECK POINT PROTEIN BFA1"/>
    <property type="match status" value="1"/>
</dbReference>
<dbReference type="PANTHER" id="PTHR35140:SF1">
    <property type="entry name" value="MITOTIC CHECK POINT PROTEIN BFA1"/>
    <property type="match status" value="1"/>
</dbReference>
<evidence type="ECO:0000313" key="3">
    <source>
        <dbReference type="Proteomes" id="UP000789508"/>
    </source>
</evidence>
<proteinExistence type="predicted"/>
<feature type="region of interest" description="Disordered" evidence="1">
    <location>
        <begin position="402"/>
        <end position="434"/>
    </location>
</feature>
<dbReference type="GO" id="GO:0001100">
    <property type="term" value="P:negative regulation of exit from mitosis"/>
    <property type="evidence" value="ECO:0007669"/>
    <property type="project" value="InterPro"/>
</dbReference>
<reference evidence="2" key="1">
    <citation type="submission" date="2021-06" db="EMBL/GenBank/DDBJ databases">
        <authorList>
            <person name="Kallberg Y."/>
            <person name="Tangrot J."/>
            <person name="Rosling A."/>
        </authorList>
    </citation>
    <scope>NUCLEOTIDE SEQUENCE</scope>
    <source>
        <strain evidence="2">FL130A</strain>
    </source>
</reference>
<feature type="region of interest" description="Disordered" evidence="1">
    <location>
        <begin position="191"/>
        <end position="254"/>
    </location>
</feature>